<dbReference type="PATRIC" id="fig|1396.535.peg.2179"/>
<accession>A0A164P4P1</accession>
<dbReference type="EMBL" id="LJKE01000044">
    <property type="protein sequence ID" value="KZD66238.1"/>
    <property type="molecule type" value="Genomic_DNA"/>
</dbReference>
<name>A0A164P4P1_BACCE</name>
<dbReference type="AlphaFoldDB" id="A0A164P4P1"/>
<dbReference type="Pfam" id="PF15428">
    <property type="entry name" value="Imm26"/>
    <property type="match status" value="1"/>
</dbReference>
<evidence type="ECO:0000313" key="1">
    <source>
        <dbReference type="EMBL" id="KZD66238.1"/>
    </source>
</evidence>
<organism evidence="1 2">
    <name type="scientific">Bacillus cereus</name>
    <dbReference type="NCBI Taxonomy" id="1396"/>
    <lineage>
        <taxon>Bacteria</taxon>
        <taxon>Bacillati</taxon>
        <taxon>Bacillota</taxon>
        <taxon>Bacilli</taxon>
        <taxon>Bacillales</taxon>
        <taxon>Bacillaceae</taxon>
        <taxon>Bacillus</taxon>
        <taxon>Bacillus cereus group</taxon>
    </lineage>
</organism>
<dbReference type="Proteomes" id="UP000076482">
    <property type="component" value="Unassembled WGS sequence"/>
</dbReference>
<reference evidence="1 2" key="1">
    <citation type="submission" date="2015-09" db="EMBL/GenBank/DDBJ databases">
        <title>Bacillus cereus food isolates.</title>
        <authorList>
            <person name="Boekhorst J."/>
        </authorList>
    </citation>
    <scope>NUCLEOTIDE SEQUENCE [LARGE SCALE GENOMIC DNA]</scope>
    <source>
        <strain evidence="1 2">B4088</strain>
    </source>
</reference>
<protein>
    <submittedName>
        <fullName evidence="1">Uncharacterized protein</fullName>
    </submittedName>
</protein>
<evidence type="ECO:0000313" key="2">
    <source>
        <dbReference type="Proteomes" id="UP000076482"/>
    </source>
</evidence>
<comment type="caution">
    <text evidence="1">The sequence shown here is derived from an EMBL/GenBank/DDBJ whole genome shotgun (WGS) entry which is preliminary data.</text>
</comment>
<proteinExistence type="predicted"/>
<sequence>MAGILKVEKNYDALKQFRKILRNEIEKDLYKRIDFSQDSSEVVIRTTNAFTILKIAVIINGLINETISEVEITEAEHKLLSHKRPKKQKWNVGDIFLLNLRDDTYAFGQVLRKSYGSPVCGLFNLNTETIPTVAKISNHPFISVLTLLSSSLDKGDWKVVGNIDIKINIDEIPWQHSGLGVAGSMSYSDGTLLELANAYYGLMPWNVYYKEDYFDEILLSPFKRPNIAKVLSRIEREHYRNEKNWN</sequence>
<dbReference type="InterPro" id="IPR029278">
    <property type="entry name" value="Imm26"/>
</dbReference>
<gene>
    <name evidence="1" type="ORF">B4088_2641</name>
</gene>